<evidence type="ECO:0000313" key="1">
    <source>
        <dbReference type="EMBL" id="SIP73967.1"/>
    </source>
</evidence>
<reference evidence="2" key="1">
    <citation type="submission" date="2016-12" db="EMBL/GenBank/DDBJ databases">
        <authorList>
            <person name="Gaudriault S."/>
        </authorList>
    </citation>
    <scope>NUCLEOTIDE SEQUENCE [LARGE SCALE GENOMIC DNA]</scope>
    <source>
        <strain evidence="2">HGB1681 (deposited as PTA-6826 in the American Type Culture Collection)</strain>
    </source>
</reference>
<gene>
    <name evidence="1" type="ORF">XIS1_480093</name>
</gene>
<protein>
    <submittedName>
        <fullName evidence="1">Uncharacterized protein</fullName>
    </submittedName>
</protein>
<accession>A0A1N6MYT0</accession>
<sequence length="58" mass="6665">MEVVKVCTGKGNNYYRITPYVGEVEFCDFKSGNWKLSPSSHSKDQSPIIGYWIYLPQC</sequence>
<evidence type="ECO:0000313" key="2">
    <source>
        <dbReference type="Proteomes" id="UP000196435"/>
    </source>
</evidence>
<dbReference type="Proteomes" id="UP000196435">
    <property type="component" value="Unassembled WGS sequence"/>
</dbReference>
<dbReference type="AlphaFoldDB" id="A0A1N6MYT0"/>
<dbReference type="EMBL" id="FTLG01000190">
    <property type="protein sequence ID" value="SIP73967.1"/>
    <property type="molecule type" value="Genomic_DNA"/>
</dbReference>
<proteinExistence type="predicted"/>
<name>A0A1N6MYT0_9GAMM</name>
<organism evidence="1 2">
    <name type="scientific">Xenorhabdus innexi</name>
    <dbReference type="NCBI Taxonomy" id="290109"/>
    <lineage>
        <taxon>Bacteria</taxon>
        <taxon>Pseudomonadati</taxon>
        <taxon>Pseudomonadota</taxon>
        <taxon>Gammaproteobacteria</taxon>
        <taxon>Enterobacterales</taxon>
        <taxon>Morganellaceae</taxon>
        <taxon>Xenorhabdus</taxon>
    </lineage>
</organism>